<dbReference type="Gene3D" id="3.40.50.300">
    <property type="entry name" value="P-loop containing nucleotide triphosphate hydrolases"/>
    <property type="match status" value="3"/>
</dbReference>
<feature type="domain" description="FtsK" evidence="4">
    <location>
        <begin position="25"/>
        <end position="219"/>
    </location>
</feature>
<evidence type="ECO:0000256" key="3">
    <source>
        <dbReference type="PROSITE-ProRule" id="PRU00289"/>
    </source>
</evidence>
<protein>
    <submittedName>
        <fullName evidence="5">Type VII secretion protein EccCb</fullName>
    </submittedName>
</protein>
<accession>A0A7W7CA61</accession>
<dbReference type="Pfam" id="PF01580">
    <property type="entry name" value="FtsK_SpoIIIE"/>
    <property type="match status" value="2"/>
</dbReference>
<evidence type="ECO:0000256" key="2">
    <source>
        <dbReference type="ARBA" id="ARBA00022840"/>
    </source>
</evidence>
<evidence type="ECO:0000313" key="5">
    <source>
        <dbReference type="EMBL" id="MBB4675964.1"/>
    </source>
</evidence>
<dbReference type="InterPro" id="IPR002543">
    <property type="entry name" value="FtsK_dom"/>
</dbReference>
<dbReference type="GO" id="GO:0003677">
    <property type="term" value="F:DNA binding"/>
    <property type="evidence" value="ECO:0007669"/>
    <property type="project" value="InterPro"/>
</dbReference>
<evidence type="ECO:0000259" key="4">
    <source>
        <dbReference type="PROSITE" id="PS50901"/>
    </source>
</evidence>
<keyword evidence="6" id="KW-1185">Reference proteome</keyword>
<dbReference type="AlphaFoldDB" id="A0A7W7CA61"/>
<organism evidence="5 6">
    <name type="scientific">Crossiella cryophila</name>
    <dbReference type="NCBI Taxonomy" id="43355"/>
    <lineage>
        <taxon>Bacteria</taxon>
        <taxon>Bacillati</taxon>
        <taxon>Actinomycetota</taxon>
        <taxon>Actinomycetes</taxon>
        <taxon>Pseudonocardiales</taxon>
        <taxon>Pseudonocardiaceae</taxon>
        <taxon>Crossiella</taxon>
    </lineage>
</organism>
<dbReference type="EMBL" id="JACHMH010000001">
    <property type="protein sequence ID" value="MBB4675964.1"/>
    <property type="molecule type" value="Genomic_DNA"/>
</dbReference>
<sequence length="753" mass="81619">MTEASWPVVPVGQRLRVAVGSTVEGQPVAVDLKPRSLGGIGAHGLVTGLSEAARGDALRALLLGLVGTHSPDTLNLFLLDAEAGAVFAGFETVPQLAHLLTGPDAAAQVLTALRAESTRRAELLRQRGMRTQHDYERARHYDPALDPMTTLVVVVNRLLKLDRLAPGLVELIRDEATGWQDRGVHLVATVDQVTDLPGGLAKYFGFELNIRDSDLVLWPSGQDPVVCQPLPPVDVTEGLAALPFGGAIPEPLLLPPLAERMALDTMLPPLATSAELGLHSPGEPRLAPVVGLVDRRDERRRAPYRLDLSTGDGHALVVGDPSAGVEEVLHNAALSLALANTPAHLQLYVLDFAGESLLALRELPHTRVAAGYQDFSLLWHTATDLAALVDRRELARRNGTGEREPAAVVVLVHGWYGLRRTTNVHDAVWDLICRGPGVNVHVLLGIHRWVELDGALADAFSTRLELRLSAPHYSAVDPVLAKQITGRGHGLTGQAEPFLAALPVFQDEAQPVAAIDLAWTGDRPRQLRPLPTMLPIAEVPAGERWPLGVLEGELQGFGFGWKQHLLCFGEFHSGRTNVLRALLHHLTSSLTPDKAVVAGIDPRRNWLGAVEGEWLLTYLTQTGKLEVPIGEIRASLVKRRDEGRGTGPDVYLVIDDYELTQSTEVLDTLAELLPHAKQIGLHLIIAGRYLRRTDPLLTALDYGETLVLLLNGDPATPDVVTGLNPYVLPPGCAQLYRDNRPTQLVQLGWVPEQ</sequence>
<gene>
    <name evidence="5" type="ORF">HNR67_002082</name>
</gene>
<dbReference type="PANTHER" id="PTHR22683:SF1">
    <property type="entry name" value="TYPE VII SECRETION SYSTEM PROTEIN ESSC"/>
    <property type="match status" value="1"/>
</dbReference>
<dbReference type="RefSeq" id="WP_185001850.1">
    <property type="nucleotide sequence ID" value="NZ_BAAAUI010000021.1"/>
</dbReference>
<keyword evidence="1 3" id="KW-0547">Nucleotide-binding</keyword>
<dbReference type="PANTHER" id="PTHR22683">
    <property type="entry name" value="SPORULATION PROTEIN RELATED"/>
    <property type="match status" value="1"/>
</dbReference>
<evidence type="ECO:0000256" key="1">
    <source>
        <dbReference type="ARBA" id="ARBA00022741"/>
    </source>
</evidence>
<dbReference type="GO" id="GO:0005524">
    <property type="term" value="F:ATP binding"/>
    <property type="evidence" value="ECO:0007669"/>
    <property type="project" value="UniProtKB-UniRule"/>
</dbReference>
<feature type="binding site" evidence="3">
    <location>
        <begin position="319"/>
        <end position="326"/>
    </location>
    <ligand>
        <name>ATP</name>
        <dbReference type="ChEBI" id="CHEBI:30616"/>
    </ligand>
</feature>
<dbReference type="Proteomes" id="UP000533598">
    <property type="component" value="Unassembled WGS sequence"/>
</dbReference>
<reference evidence="5 6" key="1">
    <citation type="submission" date="2020-08" db="EMBL/GenBank/DDBJ databases">
        <title>Sequencing the genomes of 1000 actinobacteria strains.</title>
        <authorList>
            <person name="Klenk H.-P."/>
        </authorList>
    </citation>
    <scope>NUCLEOTIDE SEQUENCE [LARGE SCALE GENOMIC DNA]</scope>
    <source>
        <strain evidence="5 6">DSM 44230</strain>
    </source>
</reference>
<comment type="caution">
    <text evidence="5">The sequence shown here is derived from an EMBL/GenBank/DDBJ whole genome shotgun (WGS) entry which is preliminary data.</text>
</comment>
<feature type="binding site" evidence="3">
    <location>
        <begin position="48"/>
        <end position="55"/>
    </location>
    <ligand>
        <name>ATP</name>
        <dbReference type="ChEBI" id="CHEBI:30616"/>
    </ligand>
</feature>
<dbReference type="InterPro" id="IPR027417">
    <property type="entry name" value="P-loop_NTPase"/>
</dbReference>
<keyword evidence="2 3" id="KW-0067">ATP-binding</keyword>
<dbReference type="PROSITE" id="PS50901">
    <property type="entry name" value="FTSK"/>
    <property type="match status" value="2"/>
</dbReference>
<name>A0A7W7CA61_9PSEU</name>
<evidence type="ECO:0000313" key="6">
    <source>
        <dbReference type="Proteomes" id="UP000533598"/>
    </source>
</evidence>
<proteinExistence type="predicted"/>
<feature type="domain" description="FtsK" evidence="4">
    <location>
        <begin position="301"/>
        <end position="475"/>
    </location>
</feature>
<dbReference type="InterPro" id="IPR050206">
    <property type="entry name" value="FtsK/SpoIIIE/SftA"/>
</dbReference>